<comment type="caution">
    <text evidence="2">The sequence shown here is derived from an EMBL/GenBank/DDBJ whole genome shotgun (WGS) entry which is preliminary data.</text>
</comment>
<proteinExistence type="predicted"/>
<sequence length="175" mass="20130">LRTQQIIAHESGVTDTVDPLAGSYYVEWLTNKMEEEAEKYFQQIEELGGVIPAIKANFPQKEIANASYKYQREIESNERIIVGVNQYQQEDQYNVPLLKIDENVAIEQVNKLNNLKQERDNNKVQQALLKLKEAAKGTENLMPYIMDAIRVYASIGEIINKLKEVFGVYIEDSIF</sequence>
<dbReference type="InterPro" id="IPR006099">
    <property type="entry name" value="MeMalonylCoA_mutase_a/b_cat"/>
</dbReference>
<gene>
    <name evidence="2" type="ORF">LCGC14_1107600</name>
</gene>
<dbReference type="AlphaFoldDB" id="A0A0F9MCD4"/>
<reference evidence="2" key="1">
    <citation type="journal article" date="2015" name="Nature">
        <title>Complex archaea that bridge the gap between prokaryotes and eukaryotes.</title>
        <authorList>
            <person name="Spang A."/>
            <person name="Saw J.H."/>
            <person name="Jorgensen S.L."/>
            <person name="Zaremba-Niedzwiedzka K."/>
            <person name="Martijn J."/>
            <person name="Lind A.E."/>
            <person name="van Eijk R."/>
            <person name="Schleper C."/>
            <person name="Guy L."/>
            <person name="Ettema T.J."/>
        </authorList>
    </citation>
    <scope>NUCLEOTIDE SEQUENCE</scope>
</reference>
<dbReference type="GO" id="GO:0016866">
    <property type="term" value="F:intramolecular transferase activity"/>
    <property type="evidence" value="ECO:0007669"/>
    <property type="project" value="InterPro"/>
</dbReference>
<dbReference type="SUPFAM" id="SSF51703">
    <property type="entry name" value="Cobalamin (vitamin B12)-dependent enzymes"/>
    <property type="match status" value="1"/>
</dbReference>
<dbReference type="Gene3D" id="3.20.20.240">
    <property type="entry name" value="Methylmalonyl-CoA mutase"/>
    <property type="match status" value="1"/>
</dbReference>
<feature type="domain" description="Methylmalonyl-CoA mutase alpha/beta chain catalytic" evidence="1">
    <location>
        <begin position="1"/>
        <end position="167"/>
    </location>
</feature>
<protein>
    <recommendedName>
        <fullName evidence="1">Methylmalonyl-CoA mutase alpha/beta chain catalytic domain-containing protein</fullName>
    </recommendedName>
</protein>
<dbReference type="InterPro" id="IPR016176">
    <property type="entry name" value="Cbl-dep_enz_cat"/>
</dbReference>
<feature type="non-terminal residue" evidence="2">
    <location>
        <position position="1"/>
    </location>
</feature>
<evidence type="ECO:0000313" key="2">
    <source>
        <dbReference type="EMBL" id="KKN03439.1"/>
    </source>
</evidence>
<dbReference type="PANTHER" id="PTHR48101:SF1">
    <property type="entry name" value="METHYLMALONYL-COA MUTASE, LARGE SUBUNIT"/>
    <property type="match status" value="1"/>
</dbReference>
<dbReference type="PANTHER" id="PTHR48101">
    <property type="entry name" value="METHYLMALONYL-COA MUTASE, MITOCHONDRIAL-RELATED"/>
    <property type="match status" value="1"/>
</dbReference>
<accession>A0A0F9MCD4</accession>
<dbReference type="EMBL" id="LAZR01005032">
    <property type="protein sequence ID" value="KKN03439.1"/>
    <property type="molecule type" value="Genomic_DNA"/>
</dbReference>
<organism evidence="2">
    <name type="scientific">marine sediment metagenome</name>
    <dbReference type="NCBI Taxonomy" id="412755"/>
    <lineage>
        <taxon>unclassified sequences</taxon>
        <taxon>metagenomes</taxon>
        <taxon>ecological metagenomes</taxon>
    </lineage>
</organism>
<name>A0A0F9MCD4_9ZZZZ</name>
<evidence type="ECO:0000259" key="1">
    <source>
        <dbReference type="Pfam" id="PF01642"/>
    </source>
</evidence>
<dbReference type="GO" id="GO:0031419">
    <property type="term" value="F:cobalamin binding"/>
    <property type="evidence" value="ECO:0007669"/>
    <property type="project" value="InterPro"/>
</dbReference>
<dbReference type="Pfam" id="PF01642">
    <property type="entry name" value="MM_CoA_mutase"/>
    <property type="match status" value="1"/>
</dbReference>